<keyword evidence="2" id="KW-1185">Reference proteome</keyword>
<sequence length="222" mass="24924">MVSAKLMFAPSSPWELPSVSETATLQEERNWQLNFLGENQEPEKPDLSTIDVNVKGTLYTVKLALHYFVKQNGQKPSSTQDDTLLCHQMGHARYHAFIEKDGFLLWQSRERNLSVVGIVKLLKVPLVDGDRYIKTKILSEEAFAQVTQAGVQFAEAESAGQCLLRILSDASINGHSFFIAARKWASRGYMDLDLEDYPGNALIQEIQEDQMKSAPVSMGLFI</sequence>
<protein>
    <submittedName>
        <fullName evidence="1">Uncharacterized protein</fullName>
    </submittedName>
</protein>
<accession>A0ABQ9P4S5</accession>
<name>A0ABQ9P4S5_9PEZI</name>
<reference evidence="1" key="1">
    <citation type="submission" date="2022-10" db="EMBL/GenBank/DDBJ databases">
        <title>Culturing micro-colonial fungi from biological soil crusts in the Mojave desert and describing Neophaeococcomyces mojavensis, and introducing the new genera and species Taxawa tesnikishii.</title>
        <authorList>
            <person name="Kurbessoian T."/>
            <person name="Stajich J.E."/>
        </authorList>
    </citation>
    <scope>NUCLEOTIDE SEQUENCE</scope>
    <source>
        <strain evidence="1">TK_1</strain>
    </source>
</reference>
<evidence type="ECO:0000313" key="1">
    <source>
        <dbReference type="EMBL" id="KAJ9668605.1"/>
    </source>
</evidence>
<dbReference type="Proteomes" id="UP001172684">
    <property type="component" value="Unassembled WGS sequence"/>
</dbReference>
<organism evidence="1 2">
    <name type="scientific">Coniosporium apollinis</name>
    <dbReference type="NCBI Taxonomy" id="61459"/>
    <lineage>
        <taxon>Eukaryota</taxon>
        <taxon>Fungi</taxon>
        <taxon>Dikarya</taxon>
        <taxon>Ascomycota</taxon>
        <taxon>Pezizomycotina</taxon>
        <taxon>Dothideomycetes</taxon>
        <taxon>Dothideomycetes incertae sedis</taxon>
        <taxon>Coniosporium</taxon>
    </lineage>
</organism>
<proteinExistence type="predicted"/>
<dbReference type="EMBL" id="JAPDRL010000006">
    <property type="protein sequence ID" value="KAJ9668605.1"/>
    <property type="molecule type" value="Genomic_DNA"/>
</dbReference>
<gene>
    <name evidence="1" type="ORF">H2201_001247</name>
</gene>
<comment type="caution">
    <text evidence="1">The sequence shown here is derived from an EMBL/GenBank/DDBJ whole genome shotgun (WGS) entry which is preliminary data.</text>
</comment>
<evidence type="ECO:0000313" key="2">
    <source>
        <dbReference type="Proteomes" id="UP001172684"/>
    </source>
</evidence>